<organism evidence="1 2">
    <name type="scientific">Leptospira wolbachii serovar Codice str. CDC</name>
    <dbReference type="NCBI Taxonomy" id="1218599"/>
    <lineage>
        <taxon>Bacteria</taxon>
        <taxon>Pseudomonadati</taxon>
        <taxon>Spirochaetota</taxon>
        <taxon>Spirochaetia</taxon>
        <taxon>Leptospirales</taxon>
        <taxon>Leptospiraceae</taxon>
        <taxon>Leptospira</taxon>
    </lineage>
</organism>
<proteinExistence type="predicted"/>
<dbReference type="AlphaFoldDB" id="R9A6X1"/>
<keyword evidence="2" id="KW-1185">Reference proteome</keyword>
<dbReference type="EMBL" id="AOGZ02000013">
    <property type="protein sequence ID" value="EOQ97754.1"/>
    <property type="molecule type" value="Genomic_DNA"/>
</dbReference>
<evidence type="ECO:0000313" key="2">
    <source>
        <dbReference type="Proteomes" id="UP000013984"/>
    </source>
</evidence>
<reference evidence="1" key="1">
    <citation type="submission" date="2013-04" db="EMBL/GenBank/DDBJ databases">
        <authorList>
            <person name="Harkins D.M."/>
            <person name="Durkin A.S."/>
            <person name="Brinkac L.M."/>
            <person name="Haft D.H."/>
            <person name="Selengut J.D."/>
            <person name="Sanka R."/>
            <person name="DePew J."/>
            <person name="Purushe J."/>
            <person name="Galloway R.L."/>
            <person name="Vinetz J.M."/>
            <person name="Sutton G.G."/>
            <person name="Nierman W.C."/>
            <person name="Fouts D.E."/>
        </authorList>
    </citation>
    <scope>NUCLEOTIDE SEQUENCE [LARGE SCALE GENOMIC DNA]</scope>
    <source>
        <strain evidence="1">CDC</strain>
    </source>
</reference>
<accession>R9A6X1</accession>
<protein>
    <submittedName>
        <fullName evidence="1">Uncharacterized protein</fullName>
    </submittedName>
</protein>
<sequence length="41" mass="4665">MTGSGFPRTGFFLLKTMEGRITILQENSKSFYEKGCLETVF</sequence>
<comment type="caution">
    <text evidence="1">The sequence shown here is derived from an EMBL/GenBank/DDBJ whole genome shotgun (WGS) entry which is preliminary data.</text>
</comment>
<dbReference type="Proteomes" id="UP000013984">
    <property type="component" value="Unassembled WGS sequence"/>
</dbReference>
<gene>
    <name evidence="1" type="ORF">LEP1GSC195_0194</name>
</gene>
<name>R9A6X1_9LEPT</name>
<evidence type="ECO:0000313" key="1">
    <source>
        <dbReference type="EMBL" id="EOQ97754.1"/>
    </source>
</evidence>